<keyword evidence="1" id="KW-1133">Transmembrane helix</keyword>
<gene>
    <name evidence="2" type="ORF">NGM99_13660</name>
</gene>
<dbReference type="RefSeq" id="WP_252819781.1">
    <property type="nucleotide sequence ID" value="NZ_JAMXQS010000006.1"/>
</dbReference>
<dbReference type="Proteomes" id="UP001205906">
    <property type="component" value="Unassembled WGS sequence"/>
</dbReference>
<dbReference type="EMBL" id="JAMXQS010000006">
    <property type="protein sequence ID" value="MCO6050825.1"/>
    <property type="molecule type" value="Genomic_DNA"/>
</dbReference>
<organism evidence="2 3">
    <name type="scientific">Mesorhizobium liriopis</name>
    <dbReference type="NCBI Taxonomy" id="2953882"/>
    <lineage>
        <taxon>Bacteria</taxon>
        <taxon>Pseudomonadati</taxon>
        <taxon>Pseudomonadota</taxon>
        <taxon>Alphaproteobacteria</taxon>
        <taxon>Hyphomicrobiales</taxon>
        <taxon>Phyllobacteriaceae</taxon>
        <taxon>Mesorhizobium</taxon>
    </lineage>
</organism>
<sequence>MTEPTLLVRVYRGIADHFPIRWTEWAMLWPTFGLYIGLQFQPNMFSTSPSFADLASWGSEAWWSFAMGVAMILRFAALFVNGTFRNFEFSPHIRAGASLFGVLMWSQFSLGFLTAFVFSGGAFSGFVGWSTMVVLELMNTWRSWLDVGKQFPKA</sequence>
<reference evidence="2 3" key="1">
    <citation type="submission" date="2022-06" db="EMBL/GenBank/DDBJ databases">
        <title>Mesorhizobium sp. strain RP14 Genome sequencing and assembly.</title>
        <authorList>
            <person name="Kim I."/>
        </authorList>
    </citation>
    <scope>NUCLEOTIDE SEQUENCE [LARGE SCALE GENOMIC DNA]</scope>
    <source>
        <strain evidence="3">RP14(2022)</strain>
    </source>
</reference>
<accession>A0ABT1C9G5</accession>
<keyword evidence="3" id="KW-1185">Reference proteome</keyword>
<protein>
    <submittedName>
        <fullName evidence="2">Uncharacterized protein</fullName>
    </submittedName>
</protein>
<keyword evidence="1" id="KW-0812">Transmembrane</keyword>
<evidence type="ECO:0000313" key="3">
    <source>
        <dbReference type="Proteomes" id="UP001205906"/>
    </source>
</evidence>
<proteinExistence type="predicted"/>
<evidence type="ECO:0000313" key="2">
    <source>
        <dbReference type="EMBL" id="MCO6050825.1"/>
    </source>
</evidence>
<name>A0ABT1C9G5_9HYPH</name>
<feature type="transmembrane region" description="Helical" evidence="1">
    <location>
        <begin position="92"/>
        <end position="110"/>
    </location>
</feature>
<keyword evidence="1" id="KW-0472">Membrane</keyword>
<feature type="transmembrane region" description="Helical" evidence="1">
    <location>
        <begin position="22"/>
        <end position="41"/>
    </location>
</feature>
<comment type="caution">
    <text evidence="2">The sequence shown here is derived from an EMBL/GenBank/DDBJ whole genome shotgun (WGS) entry which is preliminary data.</text>
</comment>
<evidence type="ECO:0000256" key="1">
    <source>
        <dbReference type="SAM" id="Phobius"/>
    </source>
</evidence>
<feature type="transmembrane region" description="Helical" evidence="1">
    <location>
        <begin position="61"/>
        <end position="80"/>
    </location>
</feature>